<geneLocation type="plasmid" evidence="2 3">
    <name>unnamed1</name>
</geneLocation>
<keyword evidence="2" id="KW-0614">Plasmid</keyword>
<dbReference type="OrthoDB" id="7992122at2"/>
<evidence type="ECO:0000313" key="2">
    <source>
        <dbReference type="EMBL" id="ANN80825.1"/>
    </source>
</evidence>
<evidence type="ECO:0000256" key="1">
    <source>
        <dbReference type="SAM" id="MobiDB-lite"/>
    </source>
</evidence>
<dbReference type="EMBL" id="CP016173">
    <property type="protein sequence ID" value="ANN80825.1"/>
    <property type="molecule type" value="Genomic_DNA"/>
</dbReference>
<reference evidence="2 3" key="1">
    <citation type="submission" date="2016-06" db="EMBL/GenBank/DDBJ databases">
        <title>Complete genome sequences of Bordetella bronchialis and Bordetella flabilis.</title>
        <authorList>
            <person name="LiPuma J.J."/>
            <person name="Spilker T."/>
        </authorList>
    </citation>
    <scope>NUCLEOTIDE SEQUENCE [LARGE SCALE GENOMIC DNA]</scope>
    <source>
        <strain evidence="2 3">AU10664</strain>
        <plasmid evidence="2 3">unnamed1</plasmid>
    </source>
</reference>
<organism evidence="2 3">
    <name type="scientific">Bordetella flabilis</name>
    <dbReference type="NCBI Taxonomy" id="463014"/>
    <lineage>
        <taxon>Bacteria</taxon>
        <taxon>Pseudomonadati</taxon>
        <taxon>Pseudomonadota</taxon>
        <taxon>Betaproteobacteria</taxon>
        <taxon>Burkholderiales</taxon>
        <taxon>Alcaligenaceae</taxon>
        <taxon>Bordetella</taxon>
    </lineage>
</organism>
<keyword evidence="3" id="KW-1185">Reference proteome</keyword>
<dbReference type="InterPro" id="IPR031618">
    <property type="entry name" value="T4SS_TraI"/>
</dbReference>
<protein>
    <recommendedName>
        <fullName evidence="4">Type IV secretion system protein DotC</fullName>
    </recommendedName>
</protein>
<feature type="region of interest" description="Disordered" evidence="1">
    <location>
        <begin position="279"/>
        <end position="315"/>
    </location>
</feature>
<accession>A0A193GLS7</accession>
<dbReference type="AlphaFoldDB" id="A0A193GLS7"/>
<dbReference type="KEGG" id="bfz:BAU07_26215"/>
<dbReference type="Pfam" id="PF16932">
    <property type="entry name" value="T4SS_TraI"/>
    <property type="match status" value="1"/>
</dbReference>
<dbReference type="Proteomes" id="UP000091926">
    <property type="component" value="Plasmid unnamed1"/>
</dbReference>
<evidence type="ECO:0000313" key="3">
    <source>
        <dbReference type="Proteomes" id="UP000091926"/>
    </source>
</evidence>
<proteinExistence type="predicted"/>
<evidence type="ECO:0008006" key="4">
    <source>
        <dbReference type="Google" id="ProtNLM"/>
    </source>
</evidence>
<name>A0A193GLS7_9BORD</name>
<sequence>MPMDMPPMSLEQAQRLYEGSAYVEVVDQSRGGSAATAAALMAQQNDAQRARSQALLDTALGIGVKAGIAWQLDKIRRDVKANERKLDTIYDFGNLMIQGRVVPPVIVQATDLYNQDGDLTLRLSGAYYKIESQAKFASVAPSWRGYLSFPTAGTLPSSFNMIKPATSAEKSLWEQGVADGWRQGIEQADIMLEHSMDRLNRDFIGMLRFHEFVLQGKITMPLIASESIPVTNNGSTMAVDETLLRITALSEFDGDMKKWTGLTPSAAPNSDVRTPWITSAPRAAAPAPSSATAQTFPVVGQGSSVPSGVVDGHDN</sequence>
<gene>
    <name evidence="2" type="ORF">BAU07_26215</name>
</gene>